<keyword evidence="2" id="KW-1185">Reference proteome</keyword>
<name>A0ACC1PUK7_9APHY</name>
<dbReference type="Proteomes" id="UP001144978">
    <property type="component" value="Unassembled WGS sequence"/>
</dbReference>
<accession>A0ACC1PUK7</accession>
<reference evidence="1" key="1">
    <citation type="submission" date="2022-08" db="EMBL/GenBank/DDBJ databases">
        <title>Genome Sequence of Pycnoporus sanguineus.</title>
        <authorList>
            <person name="Buettner E."/>
        </authorList>
    </citation>
    <scope>NUCLEOTIDE SEQUENCE</scope>
    <source>
        <strain evidence="1">CG-C14</strain>
    </source>
</reference>
<proteinExistence type="predicted"/>
<sequence length="371" mass="42275">MPFSFTYQDILAVFLAASAYGLWKVHQWWRYAFRSPLRNLPGPPSASFIYGNMKEVFEVEDHSRPDEWFARYGKHFVDNGLLMEPRLWTLDARALNHILAHDEDYGRPEMTSKTLGELLGRGTQPPSQSRSDPFTQSLPTRSSRTGVLLVEGEEHRQQRRIMNPAFGPAQIRDLTEIFLQKADELARVWSRATQDGPARVNVHADLGKTTLDVIGLAGFGYDFHALNVEGKPNELNVAFRTFFANAAGPLSLGSYLRSRLSILKLIPNARAKRVEDSSRTVRRIGNELVQARKAALLQEMQEKNIDDLQRQDLQGRDLLTLLIRANMAKDVPDYQRLSDEDVVGHSDVSTRRPRDDKYLDYMGTLRPQQEP</sequence>
<dbReference type="EMBL" id="JANSHE010001686">
    <property type="protein sequence ID" value="KAJ3001534.1"/>
    <property type="molecule type" value="Genomic_DNA"/>
</dbReference>
<evidence type="ECO:0000313" key="2">
    <source>
        <dbReference type="Proteomes" id="UP001144978"/>
    </source>
</evidence>
<comment type="caution">
    <text evidence="1">The sequence shown here is derived from an EMBL/GenBank/DDBJ whole genome shotgun (WGS) entry which is preliminary data.</text>
</comment>
<protein>
    <submittedName>
        <fullName evidence="1">Uncharacterized protein</fullName>
    </submittedName>
</protein>
<gene>
    <name evidence="1" type="ORF">NUW54_g6359</name>
</gene>
<evidence type="ECO:0000313" key="1">
    <source>
        <dbReference type="EMBL" id="KAJ3001534.1"/>
    </source>
</evidence>
<organism evidence="1 2">
    <name type="scientific">Trametes sanguinea</name>
    <dbReference type="NCBI Taxonomy" id="158606"/>
    <lineage>
        <taxon>Eukaryota</taxon>
        <taxon>Fungi</taxon>
        <taxon>Dikarya</taxon>
        <taxon>Basidiomycota</taxon>
        <taxon>Agaricomycotina</taxon>
        <taxon>Agaricomycetes</taxon>
        <taxon>Polyporales</taxon>
        <taxon>Polyporaceae</taxon>
        <taxon>Trametes</taxon>
    </lineage>
</organism>